<protein>
    <recommendedName>
        <fullName evidence="5">Pentatricopeptide repeat-containing protein</fullName>
    </recommendedName>
</protein>
<name>A0A8S9FQV8_BRACR</name>
<dbReference type="Gene3D" id="1.25.40.10">
    <property type="entry name" value="Tetratricopeptide repeat domain"/>
    <property type="match status" value="1"/>
</dbReference>
<evidence type="ECO:0000313" key="4">
    <source>
        <dbReference type="EMBL" id="KAF2534428.1"/>
    </source>
</evidence>
<dbReference type="PROSITE" id="PS51375">
    <property type="entry name" value="PPR"/>
    <property type="match status" value="2"/>
</dbReference>
<dbReference type="NCBIfam" id="TIGR00756">
    <property type="entry name" value="PPR"/>
    <property type="match status" value="3"/>
</dbReference>
<evidence type="ECO:0000256" key="1">
    <source>
        <dbReference type="ARBA" id="ARBA00007626"/>
    </source>
</evidence>
<evidence type="ECO:0000256" key="3">
    <source>
        <dbReference type="PROSITE-ProRule" id="PRU00708"/>
    </source>
</evidence>
<evidence type="ECO:0000256" key="2">
    <source>
        <dbReference type="ARBA" id="ARBA00022737"/>
    </source>
</evidence>
<dbReference type="Pfam" id="PF12854">
    <property type="entry name" value="PPR_1"/>
    <property type="match status" value="1"/>
</dbReference>
<comment type="similarity">
    <text evidence="1">Belongs to the PPR family. P subfamily.</text>
</comment>
<evidence type="ECO:0008006" key="5">
    <source>
        <dbReference type="Google" id="ProtNLM"/>
    </source>
</evidence>
<accession>A0A8S9FQV8</accession>
<dbReference type="InterPro" id="IPR002885">
    <property type="entry name" value="PPR_rpt"/>
</dbReference>
<feature type="repeat" description="PPR" evidence="3">
    <location>
        <begin position="9"/>
        <end position="43"/>
    </location>
</feature>
<dbReference type="PANTHER" id="PTHR47938:SF2">
    <property type="entry name" value="OS06G0184866 PROTEIN"/>
    <property type="match status" value="1"/>
</dbReference>
<dbReference type="EMBL" id="QGKY02002305">
    <property type="protein sequence ID" value="KAF2534428.1"/>
    <property type="molecule type" value="Genomic_DNA"/>
</dbReference>
<dbReference type="InterPro" id="IPR011990">
    <property type="entry name" value="TPR-like_helical_dom_sf"/>
</dbReference>
<proteinExistence type="inferred from homology"/>
<comment type="caution">
    <text evidence="4">The sequence shown here is derived from an EMBL/GenBank/DDBJ whole genome shotgun (WGS) entry which is preliminary data.</text>
</comment>
<dbReference type="AlphaFoldDB" id="A0A8S9FQV8"/>
<dbReference type="Pfam" id="PF01535">
    <property type="entry name" value="PPR"/>
    <property type="match status" value="2"/>
</dbReference>
<organism evidence="4">
    <name type="scientific">Brassica cretica</name>
    <name type="common">Mustard</name>
    <dbReference type="NCBI Taxonomy" id="69181"/>
    <lineage>
        <taxon>Eukaryota</taxon>
        <taxon>Viridiplantae</taxon>
        <taxon>Streptophyta</taxon>
        <taxon>Embryophyta</taxon>
        <taxon>Tracheophyta</taxon>
        <taxon>Spermatophyta</taxon>
        <taxon>Magnoliopsida</taxon>
        <taxon>eudicotyledons</taxon>
        <taxon>Gunneridae</taxon>
        <taxon>Pentapetalae</taxon>
        <taxon>rosids</taxon>
        <taxon>malvids</taxon>
        <taxon>Brassicales</taxon>
        <taxon>Brassicaceae</taxon>
        <taxon>Brassiceae</taxon>
        <taxon>Brassica</taxon>
    </lineage>
</organism>
<dbReference type="PANTHER" id="PTHR47938">
    <property type="entry name" value="RESPIRATORY COMPLEX I CHAPERONE (CIA84), PUTATIVE (AFU_ORTHOLOGUE AFUA_2G06020)-RELATED"/>
    <property type="match status" value="1"/>
</dbReference>
<feature type="repeat" description="PPR" evidence="3">
    <location>
        <begin position="79"/>
        <end position="113"/>
    </location>
</feature>
<gene>
    <name evidence="4" type="ORF">F2Q70_00030119</name>
</gene>
<sequence length="643" mass="71888">MPLYGSEPNAYTYGYLTKGLCEKGRVEQGLGFYKEMRSKGMVPSGSCYMVLICSLAMDRRLDEAVEVVFDMLTNSLSPDMLTYNTVLAELCREGRGNEALELLEDWKKRDPVMGERNYRTLMDEKKTADVTEQQTGVSQVHQGSNQVAKEMPPVGGMNDDDDMDLGNDASFLKVAYAKKKTAYVTEQQTGVSQGEVHKLYEEEGSVLQLTNKPSRFFSKSINNFTSQIWGRLCLFPLRSQRIFCDEHVGSLSMGLSATGRLKSGLNTRSVAGGYKSMKYWWMLYGLKISGYYVELFDSSETVRVLRNCSGVFRLASMCDLSCLRKTSCWIHDQHGLSECLSLDKEDEVFKGTLTKGMSKTGSLQDGVQLAETLGTVGVRSPQVSVLWGTVKHIRQGVPRGISFLHSSGRSNASSDVQQVVSRSGTHALSFKEWKFNVDHSLKYTKLMVGECVLKSKNGKGVNKVKNGSLGKTSCWIHDQHGLSECLSLDKEDEVFKGRGKYVVSFSGKAIAKVFSLEACSISDGGGTRNIQSCGCFFAVWRRVPSMTVVVQDIIQIMVVQTKGSKFSLSVYRIEELPFRHPEPRWSTCGRNHEIQLRFFLTEGILRRVQHSVSHERDRHGLFEDYLRLQKPTVSEIDIGGCDG</sequence>
<dbReference type="GO" id="GO:0003729">
    <property type="term" value="F:mRNA binding"/>
    <property type="evidence" value="ECO:0007669"/>
    <property type="project" value="TreeGrafter"/>
</dbReference>
<keyword evidence="2" id="KW-0677">Repeat</keyword>
<reference evidence="4" key="1">
    <citation type="submission" date="2019-12" db="EMBL/GenBank/DDBJ databases">
        <title>Genome sequencing and annotation of Brassica cretica.</title>
        <authorList>
            <person name="Studholme D.J."/>
            <person name="Sarris P.F."/>
        </authorList>
    </citation>
    <scope>NUCLEOTIDE SEQUENCE</scope>
    <source>
        <strain evidence="4">PFS-102/07</strain>
        <tissue evidence="4">Leaf</tissue>
    </source>
</reference>